<protein>
    <submittedName>
        <fullName evidence="1">Uncharacterized protein</fullName>
    </submittedName>
</protein>
<evidence type="ECO:0000313" key="2">
    <source>
        <dbReference type="Proteomes" id="UP001057402"/>
    </source>
</evidence>
<sequence>MGLLQSGREQPQQPHMQFHFPQIRLLLCMGKVRTVTLPLQQWLFLPPSRDGVAARLSSQSSAKPHTAAFPGLGLRIPGLISGTALGHVPESNSL</sequence>
<dbReference type="EMBL" id="CM042886">
    <property type="protein sequence ID" value="KAI4341455.1"/>
    <property type="molecule type" value="Genomic_DNA"/>
</dbReference>
<keyword evidence="2" id="KW-1185">Reference proteome</keyword>
<evidence type="ECO:0000313" key="1">
    <source>
        <dbReference type="EMBL" id="KAI4341455.1"/>
    </source>
</evidence>
<proteinExistence type="predicted"/>
<gene>
    <name evidence="1" type="ORF">MLD38_026179</name>
</gene>
<organism evidence="1 2">
    <name type="scientific">Melastoma candidum</name>
    <dbReference type="NCBI Taxonomy" id="119954"/>
    <lineage>
        <taxon>Eukaryota</taxon>
        <taxon>Viridiplantae</taxon>
        <taxon>Streptophyta</taxon>
        <taxon>Embryophyta</taxon>
        <taxon>Tracheophyta</taxon>
        <taxon>Spermatophyta</taxon>
        <taxon>Magnoliopsida</taxon>
        <taxon>eudicotyledons</taxon>
        <taxon>Gunneridae</taxon>
        <taxon>Pentapetalae</taxon>
        <taxon>rosids</taxon>
        <taxon>malvids</taxon>
        <taxon>Myrtales</taxon>
        <taxon>Melastomataceae</taxon>
        <taxon>Melastomatoideae</taxon>
        <taxon>Melastomateae</taxon>
        <taxon>Melastoma</taxon>
    </lineage>
</organism>
<accession>A0ACB9NXR7</accession>
<reference evidence="2" key="1">
    <citation type="journal article" date="2023" name="Front. Plant Sci.">
        <title>Chromosomal-level genome assembly of Melastoma candidum provides insights into trichome evolution.</title>
        <authorList>
            <person name="Zhong Y."/>
            <person name="Wu W."/>
            <person name="Sun C."/>
            <person name="Zou P."/>
            <person name="Liu Y."/>
            <person name="Dai S."/>
            <person name="Zhou R."/>
        </authorList>
    </citation>
    <scope>NUCLEOTIDE SEQUENCE [LARGE SCALE GENOMIC DNA]</scope>
</reference>
<name>A0ACB9NXR7_9MYRT</name>
<dbReference type="Proteomes" id="UP001057402">
    <property type="component" value="Chromosome 7"/>
</dbReference>
<comment type="caution">
    <text evidence="1">The sequence shown here is derived from an EMBL/GenBank/DDBJ whole genome shotgun (WGS) entry which is preliminary data.</text>
</comment>